<evidence type="ECO:0000313" key="1">
    <source>
        <dbReference type="EMBL" id="KAG2105786.1"/>
    </source>
</evidence>
<sequence>MMYGVSMPYLVLCTAISSANTTSCHFRISSFLLFFARLQKRATSSAEKYLRLQHFQLKESYTLVAFNRCYLLVTYTKRNSNPFTDIFQMSSVHLFSPLSLWAQLPPLLLCHTLHP</sequence>
<organism evidence="1 2">
    <name type="scientific">Suillus discolor</name>
    <dbReference type="NCBI Taxonomy" id="1912936"/>
    <lineage>
        <taxon>Eukaryota</taxon>
        <taxon>Fungi</taxon>
        <taxon>Dikarya</taxon>
        <taxon>Basidiomycota</taxon>
        <taxon>Agaricomycotina</taxon>
        <taxon>Agaricomycetes</taxon>
        <taxon>Agaricomycetidae</taxon>
        <taxon>Boletales</taxon>
        <taxon>Suillineae</taxon>
        <taxon>Suillaceae</taxon>
        <taxon>Suillus</taxon>
    </lineage>
</organism>
<dbReference type="Proteomes" id="UP000823399">
    <property type="component" value="Unassembled WGS sequence"/>
</dbReference>
<proteinExistence type="predicted"/>
<protein>
    <submittedName>
        <fullName evidence="1">Uncharacterized protein</fullName>
    </submittedName>
</protein>
<reference evidence="1" key="1">
    <citation type="journal article" date="2020" name="New Phytol.">
        <title>Comparative genomics reveals dynamic genome evolution in host specialist ectomycorrhizal fungi.</title>
        <authorList>
            <person name="Lofgren L.A."/>
            <person name="Nguyen N.H."/>
            <person name="Vilgalys R."/>
            <person name="Ruytinx J."/>
            <person name="Liao H.L."/>
            <person name="Branco S."/>
            <person name="Kuo A."/>
            <person name="LaButti K."/>
            <person name="Lipzen A."/>
            <person name="Andreopoulos W."/>
            <person name="Pangilinan J."/>
            <person name="Riley R."/>
            <person name="Hundley H."/>
            <person name="Na H."/>
            <person name="Barry K."/>
            <person name="Grigoriev I.V."/>
            <person name="Stajich J.E."/>
            <person name="Kennedy P.G."/>
        </authorList>
    </citation>
    <scope>NUCLEOTIDE SEQUENCE</scope>
    <source>
        <strain evidence="1">FC423</strain>
    </source>
</reference>
<keyword evidence="2" id="KW-1185">Reference proteome</keyword>
<dbReference type="RefSeq" id="XP_041291342.1">
    <property type="nucleotide sequence ID" value="XM_041428771.1"/>
</dbReference>
<dbReference type="GeneID" id="64691030"/>
<gene>
    <name evidence="1" type="ORF">F5147DRAFT_237300</name>
</gene>
<dbReference type="EMBL" id="JABBWM010000037">
    <property type="protein sequence ID" value="KAG2105786.1"/>
    <property type="molecule type" value="Genomic_DNA"/>
</dbReference>
<comment type="caution">
    <text evidence="1">The sequence shown here is derived from an EMBL/GenBank/DDBJ whole genome shotgun (WGS) entry which is preliminary data.</text>
</comment>
<dbReference type="AlphaFoldDB" id="A0A9P7JSP5"/>
<name>A0A9P7JSP5_9AGAM</name>
<accession>A0A9P7JSP5</accession>
<evidence type="ECO:0000313" key="2">
    <source>
        <dbReference type="Proteomes" id="UP000823399"/>
    </source>
</evidence>